<gene>
    <name evidence="1" type="ORF">MSG28_009679</name>
</gene>
<keyword evidence="2" id="KW-1185">Reference proteome</keyword>
<accession>A0ACC0JC68</accession>
<comment type="caution">
    <text evidence="1">The sequence shown here is derived from an EMBL/GenBank/DDBJ whole genome shotgun (WGS) entry which is preliminary data.</text>
</comment>
<evidence type="ECO:0000313" key="2">
    <source>
        <dbReference type="Proteomes" id="UP001064048"/>
    </source>
</evidence>
<reference evidence="1 2" key="1">
    <citation type="journal article" date="2022" name="Genome Biol. Evol.">
        <title>The Spruce Budworm Genome: Reconstructing the Evolutionary History of Antifreeze Proteins.</title>
        <authorList>
            <person name="Beliveau C."/>
            <person name="Gagne P."/>
            <person name="Picq S."/>
            <person name="Vernygora O."/>
            <person name="Keeling C.I."/>
            <person name="Pinkney K."/>
            <person name="Doucet D."/>
            <person name="Wen F."/>
            <person name="Johnston J.S."/>
            <person name="Maaroufi H."/>
            <person name="Boyle B."/>
            <person name="Laroche J."/>
            <person name="Dewar K."/>
            <person name="Juretic N."/>
            <person name="Blackburn G."/>
            <person name="Nisole A."/>
            <person name="Brunet B."/>
            <person name="Brandao M."/>
            <person name="Lumley L."/>
            <person name="Duan J."/>
            <person name="Quan G."/>
            <person name="Lucarotti C.J."/>
            <person name="Roe A.D."/>
            <person name="Sperling F.A.H."/>
            <person name="Levesque R.C."/>
            <person name="Cusson M."/>
        </authorList>
    </citation>
    <scope>NUCLEOTIDE SEQUENCE [LARGE SCALE GENOMIC DNA]</scope>
    <source>
        <strain evidence="1">Glfc:IPQL:Cfum</strain>
    </source>
</reference>
<proteinExistence type="predicted"/>
<dbReference type="EMBL" id="CM046116">
    <property type="protein sequence ID" value="KAI8421693.1"/>
    <property type="molecule type" value="Genomic_DNA"/>
</dbReference>
<evidence type="ECO:0000313" key="1">
    <source>
        <dbReference type="EMBL" id="KAI8421693.1"/>
    </source>
</evidence>
<organism evidence="1 2">
    <name type="scientific">Choristoneura fumiferana</name>
    <name type="common">Spruce budworm moth</name>
    <name type="synonym">Archips fumiferana</name>
    <dbReference type="NCBI Taxonomy" id="7141"/>
    <lineage>
        <taxon>Eukaryota</taxon>
        <taxon>Metazoa</taxon>
        <taxon>Ecdysozoa</taxon>
        <taxon>Arthropoda</taxon>
        <taxon>Hexapoda</taxon>
        <taxon>Insecta</taxon>
        <taxon>Pterygota</taxon>
        <taxon>Neoptera</taxon>
        <taxon>Endopterygota</taxon>
        <taxon>Lepidoptera</taxon>
        <taxon>Glossata</taxon>
        <taxon>Ditrysia</taxon>
        <taxon>Tortricoidea</taxon>
        <taxon>Tortricidae</taxon>
        <taxon>Tortricinae</taxon>
        <taxon>Choristoneura</taxon>
    </lineage>
</organism>
<protein>
    <submittedName>
        <fullName evidence="1">Uncharacterized protein</fullName>
    </submittedName>
</protein>
<name>A0ACC0JC68_CHOFU</name>
<dbReference type="Proteomes" id="UP001064048">
    <property type="component" value="Chromosome 16"/>
</dbReference>
<sequence>MFKYISWAVALIAIGYGALITYNLHKVPDMPKFDYEEWWGKGPKDTKQDTTIRTFKIDFNDTTIADLKQRIKNRRPLTPPLEGIQSEYGMNTFYLEKVLTYWSENYDFKQRAALLNKFPHYKTRVQGLDLHFIRVKPEVNDLKVLPLLMLHGWPSSSKEFDKVIPMLTTPRDGYAFVFEVIAADLPGFGFSEGTNKPGLNPVKIGIVMRNLMKRLGFDKYYIQAGDWGSQCASHIATMFPEEVLGFHSNMPISAMSLSNIKFLLGSLFPTFTEPKYTERMYPLKKQFLYMIRESGYFHMQATKPDTIGVPLTDSPSGLAAYIMEKMAMCSHKEQLDTPHGGLENLDLDDVLDTITITWVNNCIVTSMRIYAEGYSLKWPEIVVMHKIPSKVPMAAIKFLHEVVYQPDWIIRDKFPNLVRSTTLDFGGHFAALQTPEVFADDIWESAVAFRLFHAETSK</sequence>